<dbReference type="PANTHER" id="PTHR35936:SF25">
    <property type="entry name" value="ABC TRANSPORTER SUBSTRATE-BINDING PROTEIN"/>
    <property type="match status" value="1"/>
</dbReference>
<dbReference type="eggNOG" id="COG0834">
    <property type="taxonomic scope" value="Bacteria"/>
</dbReference>
<dbReference type="AlphaFoldDB" id="A0A1P8KFP2"/>
<dbReference type="SUPFAM" id="SSF53850">
    <property type="entry name" value="Periplasmic binding protein-like II"/>
    <property type="match status" value="1"/>
</dbReference>
<dbReference type="KEGG" id="rsb:RS694_09925"/>
<protein>
    <recommendedName>
        <fullName evidence="2">Solute-binding protein family 3/N-terminal domain-containing protein</fullName>
    </recommendedName>
</protein>
<evidence type="ECO:0000256" key="1">
    <source>
        <dbReference type="ARBA" id="ARBA00022729"/>
    </source>
</evidence>
<gene>
    <name evidence="3" type="ORF">RS694_09925</name>
</gene>
<feature type="domain" description="Solute-binding protein family 3/N-terminal" evidence="2">
    <location>
        <begin position="17"/>
        <end position="238"/>
    </location>
</feature>
<reference evidence="3 4" key="1">
    <citation type="submission" date="2017-01" db="EMBL/GenBank/DDBJ databases">
        <authorList>
            <person name="Mah S.A."/>
            <person name="Swanson W.J."/>
            <person name="Moy G.W."/>
            <person name="Vacquier V.D."/>
        </authorList>
    </citation>
    <scope>NUCLEOTIDE SEQUENCE [LARGE SCALE GENOMIC DNA]</scope>
    <source>
        <strain evidence="3 4">DSM 22694</strain>
    </source>
</reference>
<evidence type="ECO:0000259" key="2">
    <source>
        <dbReference type="SMART" id="SM00062"/>
    </source>
</evidence>
<dbReference type="InterPro" id="IPR001638">
    <property type="entry name" value="Solute-binding_3/MltF_N"/>
</dbReference>
<evidence type="ECO:0000313" key="4">
    <source>
        <dbReference type="Proteomes" id="UP000186110"/>
    </source>
</evidence>
<dbReference type="Pfam" id="PF00497">
    <property type="entry name" value="SBP_bac_3"/>
    <property type="match status" value="1"/>
</dbReference>
<proteinExistence type="predicted"/>
<dbReference type="EMBL" id="CP019239">
    <property type="protein sequence ID" value="APW44795.1"/>
    <property type="molecule type" value="Genomic_DNA"/>
</dbReference>
<dbReference type="PANTHER" id="PTHR35936">
    <property type="entry name" value="MEMBRANE-BOUND LYTIC MUREIN TRANSGLYCOSYLASE F"/>
    <property type="match status" value="1"/>
</dbReference>
<evidence type="ECO:0000313" key="3">
    <source>
        <dbReference type="EMBL" id="APW44795.1"/>
    </source>
</evidence>
<keyword evidence="4" id="KW-1185">Reference proteome</keyword>
<dbReference type="STRING" id="1484693.RS694_09925"/>
<accession>A0A1P8KFP2</accession>
<dbReference type="Proteomes" id="UP000186110">
    <property type="component" value="Chromosome"/>
</dbReference>
<name>A0A1P8KFP2_9BURK</name>
<keyword evidence="1" id="KW-0732">Signal</keyword>
<organism evidence="3 4">
    <name type="scientific">Rhodoferax saidenbachensis</name>
    <dbReference type="NCBI Taxonomy" id="1484693"/>
    <lineage>
        <taxon>Bacteria</taxon>
        <taxon>Pseudomonadati</taxon>
        <taxon>Pseudomonadota</taxon>
        <taxon>Betaproteobacteria</taxon>
        <taxon>Burkholderiales</taxon>
        <taxon>Comamonadaceae</taxon>
        <taxon>Rhodoferax</taxon>
    </lineage>
</organism>
<dbReference type="SMART" id="SM00062">
    <property type="entry name" value="PBPb"/>
    <property type="match status" value="1"/>
</dbReference>
<sequence>MLLASAAPLVFAQPGTPVRVGMGLSKPPYILESGKAGLEVEIAEQAFAAAGYQMNGLQFPPARALAMQRAGQLDALLGVDEGIGGNNFFSAPYITYYNVAVTLSSRNIRLRTIEDLSNYSVAAFQNASVVLGASFKAMAERHADYKEYPQQIIQNNLLFTSHVDVVIGDRLIFRYFSTQLIPKIDGNQPVTIHTIFPPNPRKVVFRDAELRDRFNAGLRSIQANGVYDAILKKYAGISKL</sequence>
<dbReference type="Gene3D" id="3.40.190.10">
    <property type="entry name" value="Periplasmic binding protein-like II"/>
    <property type="match status" value="2"/>
</dbReference>